<dbReference type="CDD" id="cd06183">
    <property type="entry name" value="cyt_b5_reduct_like"/>
    <property type="match status" value="1"/>
</dbReference>
<dbReference type="Gene3D" id="3.40.50.80">
    <property type="entry name" value="Nucleotide-binding domain of ferredoxin-NADP reductase (FNR) module"/>
    <property type="match status" value="1"/>
</dbReference>
<gene>
    <name evidence="14" type="ORF">C6P45_001164</name>
</gene>
<dbReference type="GO" id="GO:0006696">
    <property type="term" value="P:ergosterol biosynthetic process"/>
    <property type="evidence" value="ECO:0007669"/>
    <property type="project" value="TreeGrafter"/>
</dbReference>
<evidence type="ECO:0000313" key="15">
    <source>
        <dbReference type="Proteomes" id="UP000750334"/>
    </source>
</evidence>
<organism evidence="14 15">
    <name type="scientific">Maudiozyma exigua</name>
    <name type="common">Yeast</name>
    <name type="synonym">Kazachstania exigua</name>
    <dbReference type="NCBI Taxonomy" id="34358"/>
    <lineage>
        <taxon>Eukaryota</taxon>
        <taxon>Fungi</taxon>
        <taxon>Dikarya</taxon>
        <taxon>Ascomycota</taxon>
        <taxon>Saccharomycotina</taxon>
        <taxon>Saccharomycetes</taxon>
        <taxon>Saccharomycetales</taxon>
        <taxon>Saccharomycetaceae</taxon>
        <taxon>Maudiozyma</taxon>
    </lineage>
</organism>
<evidence type="ECO:0000256" key="4">
    <source>
        <dbReference type="ARBA" id="ARBA00022630"/>
    </source>
</evidence>
<dbReference type="PRINTS" id="PR00406">
    <property type="entry name" value="CYTB5RDTASE"/>
</dbReference>
<evidence type="ECO:0000256" key="11">
    <source>
        <dbReference type="PIRSR" id="PIRSR601834-1"/>
    </source>
</evidence>
<evidence type="ECO:0000256" key="10">
    <source>
        <dbReference type="ARBA" id="ARBA00023136"/>
    </source>
</evidence>
<evidence type="ECO:0000256" key="9">
    <source>
        <dbReference type="ARBA" id="ARBA00023027"/>
    </source>
</evidence>
<name>A0A9P7BB21_MAUEX</name>
<proteinExistence type="inferred from homology"/>
<dbReference type="InterPro" id="IPR039261">
    <property type="entry name" value="FNR_nucleotide-bd"/>
</dbReference>
<keyword evidence="4 11" id="KW-0285">Flavoprotein</keyword>
<dbReference type="EC" id="1.6.2.2" evidence="12"/>
<dbReference type="InterPro" id="IPR001834">
    <property type="entry name" value="CBR-like"/>
</dbReference>
<dbReference type="GO" id="GO:0090524">
    <property type="term" value="F:cytochrome-b5 reductase activity, acting on NADH"/>
    <property type="evidence" value="ECO:0007669"/>
    <property type="project" value="UniProtKB-EC"/>
</dbReference>
<comment type="caution">
    <text evidence="14">The sequence shown here is derived from an EMBL/GenBank/DDBJ whole genome shotgun (WGS) entry which is preliminary data.</text>
</comment>
<dbReference type="GO" id="GO:0016020">
    <property type="term" value="C:membrane"/>
    <property type="evidence" value="ECO:0007669"/>
    <property type="project" value="UniProtKB-SubCell"/>
</dbReference>
<keyword evidence="8 12" id="KW-0560">Oxidoreductase</keyword>
<dbReference type="InterPro" id="IPR017927">
    <property type="entry name" value="FAD-bd_FR_type"/>
</dbReference>
<dbReference type="InterPro" id="IPR008333">
    <property type="entry name" value="Cbr1-like_FAD-bd_dom"/>
</dbReference>
<dbReference type="Gene3D" id="2.40.30.10">
    <property type="entry name" value="Translation factors"/>
    <property type="match status" value="1"/>
</dbReference>
<evidence type="ECO:0000256" key="3">
    <source>
        <dbReference type="ARBA" id="ARBA00006105"/>
    </source>
</evidence>
<dbReference type="Pfam" id="PF00970">
    <property type="entry name" value="FAD_binding_6"/>
    <property type="match status" value="1"/>
</dbReference>
<feature type="binding site" evidence="11">
    <location>
        <position position="156"/>
    </location>
    <ligand>
        <name>FAD</name>
        <dbReference type="ChEBI" id="CHEBI:57692"/>
    </ligand>
</feature>
<keyword evidence="15" id="KW-1185">Reference proteome</keyword>
<feature type="binding site" evidence="11">
    <location>
        <position position="87"/>
    </location>
    <ligand>
        <name>FAD</name>
        <dbReference type="ChEBI" id="CHEBI:57692"/>
    </ligand>
</feature>
<comment type="cofactor">
    <cofactor evidence="1 11 12">
        <name>FAD</name>
        <dbReference type="ChEBI" id="CHEBI:57692"/>
    </cofactor>
</comment>
<evidence type="ECO:0000256" key="7">
    <source>
        <dbReference type="ARBA" id="ARBA00022989"/>
    </source>
</evidence>
<dbReference type="PRINTS" id="PR00371">
    <property type="entry name" value="FPNCR"/>
</dbReference>
<comment type="similarity">
    <text evidence="3 12">Belongs to the flavoprotein pyridine nucleotide cytochrome reductase family.</text>
</comment>
<evidence type="ECO:0000256" key="2">
    <source>
        <dbReference type="ARBA" id="ARBA00004370"/>
    </source>
</evidence>
<dbReference type="InterPro" id="IPR017938">
    <property type="entry name" value="Riboflavin_synthase-like_b-brl"/>
</dbReference>
<comment type="subcellular location">
    <subcellularLocation>
        <location evidence="2">Membrane</location>
    </subcellularLocation>
</comment>
<dbReference type="PANTHER" id="PTHR19370">
    <property type="entry name" value="NADH-CYTOCHROME B5 REDUCTASE"/>
    <property type="match status" value="1"/>
</dbReference>
<dbReference type="PROSITE" id="PS51384">
    <property type="entry name" value="FAD_FR"/>
    <property type="match status" value="1"/>
</dbReference>
<comment type="catalytic activity">
    <reaction evidence="12">
        <text>2 Fe(III)-[cytochrome b5] + NADH = 2 Fe(II)-[cytochrome b5] + NAD(+) + H(+)</text>
        <dbReference type="Rhea" id="RHEA:46680"/>
        <dbReference type="Rhea" id="RHEA-COMP:10438"/>
        <dbReference type="Rhea" id="RHEA-COMP:10439"/>
        <dbReference type="ChEBI" id="CHEBI:15378"/>
        <dbReference type="ChEBI" id="CHEBI:29033"/>
        <dbReference type="ChEBI" id="CHEBI:29034"/>
        <dbReference type="ChEBI" id="CHEBI:57540"/>
        <dbReference type="ChEBI" id="CHEBI:57945"/>
        <dbReference type="EC" id="1.6.2.2"/>
    </reaction>
</comment>
<feature type="binding site" evidence="11">
    <location>
        <position position="60"/>
    </location>
    <ligand>
        <name>FAD</name>
        <dbReference type="ChEBI" id="CHEBI:57692"/>
    </ligand>
</feature>
<dbReference type="PANTHER" id="PTHR19370:SF143">
    <property type="entry name" value="PLASMA MEMBRANE-ASSOCIATED COENZYME Q6 REDUCTASE PGA3"/>
    <property type="match status" value="1"/>
</dbReference>
<dbReference type="AlphaFoldDB" id="A0A9P7BB21"/>
<feature type="binding site" evidence="11">
    <location>
        <position position="79"/>
    </location>
    <ligand>
        <name>FAD</name>
        <dbReference type="ChEBI" id="CHEBI:57692"/>
    </ligand>
</feature>
<keyword evidence="5" id="KW-0812">Transmembrane</keyword>
<reference evidence="14 15" key="1">
    <citation type="submission" date="2020-11" db="EMBL/GenBank/DDBJ databases">
        <title>Kefir isolates.</title>
        <authorList>
            <person name="Marcisauskas S."/>
            <person name="Kim Y."/>
            <person name="Blasche S."/>
        </authorList>
    </citation>
    <scope>NUCLEOTIDE SEQUENCE [LARGE SCALE GENOMIC DNA]</scope>
    <source>
        <strain evidence="14 15">OG2</strain>
    </source>
</reference>
<dbReference type="InterPro" id="IPR001433">
    <property type="entry name" value="OxRdtase_FAD/NAD-bd"/>
</dbReference>
<dbReference type="SUPFAM" id="SSF52343">
    <property type="entry name" value="Ferredoxin reductase-like, C-terminal NADP-linked domain"/>
    <property type="match status" value="1"/>
</dbReference>
<keyword evidence="9 12" id="KW-0520">NAD</keyword>
<dbReference type="OrthoDB" id="432685at2759"/>
<feature type="binding site" evidence="11">
    <location>
        <position position="62"/>
    </location>
    <ligand>
        <name>FAD</name>
        <dbReference type="ChEBI" id="CHEBI:57692"/>
    </ligand>
</feature>
<feature type="domain" description="FAD-binding FR-type" evidence="13">
    <location>
        <begin position="8"/>
        <end position="111"/>
    </location>
</feature>
<keyword evidence="6 11" id="KW-0274">FAD</keyword>
<accession>A0A9P7BB21</accession>
<protein>
    <recommendedName>
        <fullName evidence="12">NADH-cytochrome b5 reductase</fullName>
        <ecNumber evidence="12">1.6.2.2</ecNumber>
    </recommendedName>
</protein>
<dbReference type="FunFam" id="3.40.50.80:FF:000009">
    <property type="entry name" value="NADH-cytochrome b5 reductase"/>
    <property type="match status" value="1"/>
</dbReference>
<keyword evidence="10" id="KW-0472">Membrane</keyword>
<feature type="binding site" evidence="11">
    <location>
        <position position="86"/>
    </location>
    <ligand>
        <name>FAD</name>
        <dbReference type="ChEBI" id="CHEBI:57692"/>
    </ligand>
</feature>
<evidence type="ECO:0000256" key="12">
    <source>
        <dbReference type="RuleBase" id="RU361226"/>
    </source>
</evidence>
<dbReference type="Proteomes" id="UP000750334">
    <property type="component" value="Unassembled WGS sequence"/>
</dbReference>
<evidence type="ECO:0000256" key="6">
    <source>
        <dbReference type="ARBA" id="ARBA00022827"/>
    </source>
</evidence>
<evidence type="ECO:0000256" key="5">
    <source>
        <dbReference type="ARBA" id="ARBA00022692"/>
    </source>
</evidence>
<evidence type="ECO:0000259" key="13">
    <source>
        <dbReference type="PROSITE" id="PS51384"/>
    </source>
</evidence>
<dbReference type="SUPFAM" id="SSF63380">
    <property type="entry name" value="Riboflavin synthase domain-like"/>
    <property type="match status" value="1"/>
</dbReference>
<evidence type="ECO:0000256" key="1">
    <source>
        <dbReference type="ARBA" id="ARBA00001974"/>
    </source>
</evidence>
<evidence type="ECO:0000256" key="8">
    <source>
        <dbReference type="ARBA" id="ARBA00023002"/>
    </source>
</evidence>
<evidence type="ECO:0000313" key="14">
    <source>
        <dbReference type="EMBL" id="KAG0671151.1"/>
    </source>
</evidence>
<dbReference type="InterPro" id="IPR001709">
    <property type="entry name" value="Flavoprot_Pyr_Nucl_cyt_Rdtase"/>
</dbReference>
<sequence>MKCRLHSTKWKQFKISHIKKISKDTSIYTFNLAYPENDINLPLGHHIQLRAKINGKHVVRYYTPIFPREKTKELQLMIKSYPNGTMSKYLATLTIGSTIDIRGPFGNPSLDSAPYPLQKEIESYRDALMNKNKNTQHNEEEILTQLGIVAGGSGITPVLQVLHEIVTNPYHLERISLIYANETVDDILLKEELDKMAEKHPHFQIHYVLHHPPKRWNGETGYITKKMLQKYLPCNDKQHKLLICGPLEMNESVLRYSKELGWNKGFQKSKSNDKVFVF</sequence>
<keyword evidence="7" id="KW-1133">Transmembrane helix</keyword>
<dbReference type="EMBL" id="PUHR01000015">
    <property type="protein sequence ID" value="KAG0671151.1"/>
    <property type="molecule type" value="Genomic_DNA"/>
</dbReference>
<dbReference type="Pfam" id="PF00175">
    <property type="entry name" value="NAD_binding_1"/>
    <property type="match status" value="1"/>
</dbReference>